<evidence type="ECO:0000259" key="2">
    <source>
        <dbReference type="Pfam" id="PF08028"/>
    </source>
</evidence>
<dbReference type="Pfam" id="PF08028">
    <property type="entry name" value="Acyl-CoA_dh_2"/>
    <property type="match status" value="1"/>
</dbReference>
<organism evidence="3 4">
    <name type="scientific">Streptomyces demainii</name>
    <dbReference type="NCBI Taxonomy" id="588122"/>
    <lineage>
        <taxon>Bacteria</taxon>
        <taxon>Bacillati</taxon>
        <taxon>Actinomycetota</taxon>
        <taxon>Actinomycetes</taxon>
        <taxon>Kitasatosporales</taxon>
        <taxon>Streptomycetaceae</taxon>
        <taxon>Streptomyces</taxon>
    </lineage>
</organism>
<evidence type="ECO:0000313" key="4">
    <source>
        <dbReference type="Proteomes" id="UP001234880"/>
    </source>
</evidence>
<sequence length="379" mass="39814">MTAVQEHPAPTGEQGLEKLCQTAAAQREHGERNGTLHAQVWRALEESVLPRVAVPARCAGLEWPVPRILDAVRRVAAADPAAGWVAAIHAPAGAFLSRLDPAIALGLAGPRPVIAGSSLPAGSAEQHETGVRLTGRWPLVTGAPAMTLAALAAPLHGPDGAWATRWWLVPRRLLNLEEDWDALGLRGSASFTVVCDTDVPLAHSICLTDPPRLDAPLFRYPLYGLMAGCIAAVAQATAERALAAFTTLAVTTRPRHAVGPLAEQAAAQAAFARADGQLRAAAALLDSATAAAWSSAQAGEVPAAERVLLRSACCQMAEAAEHVCRELFDAASTAAIHRHRGLEGCWRDAVTISRHALVATRGRQLVGAYELTTTLAKDL</sequence>
<dbReference type="InterPro" id="IPR013107">
    <property type="entry name" value="Acyl-CoA_DH_C"/>
</dbReference>
<dbReference type="SUPFAM" id="SSF56645">
    <property type="entry name" value="Acyl-CoA dehydrogenase NM domain-like"/>
    <property type="match status" value="1"/>
</dbReference>
<protein>
    <submittedName>
        <fullName evidence="3">Alkylation response protein AidB-like acyl-CoA dehydrogenase</fullName>
    </submittedName>
</protein>
<comment type="caution">
    <text evidence="3">The sequence shown here is derived from an EMBL/GenBank/DDBJ whole genome shotgun (WGS) entry which is preliminary data.</text>
</comment>
<reference evidence="3 4" key="1">
    <citation type="submission" date="2023-07" db="EMBL/GenBank/DDBJ databases">
        <title>Sequencing the genomes of 1000 actinobacteria strains.</title>
        <authorList>
            <person name="Klenk H.-P."/>
        </authorList>
    </citation>
    <scope>NUCLEOTIDE SEQUENCE [LARGE SCALE GENOMIC DNA]</scope>
    <source>
        <strain evidence="3 4">DSM 41600</strain>
    </source>
</reference>
<dbReference type="Proteomes" id="UP001234880">
    <property type="component" value="Unassembled WGS sequence"/>
</dbReference>
<dbReference type="RefSeq" id="WP_307109932.1">
    <property type="nucleotide sequence ID" value="NZ_JAURUE010000001.1"/>
</dbReference>
<dbReference type="InterPro" id="IPR009100">
    <property type="entry name" value="AcylCoA_DH/oxidase_NM_dom_sf"/>
</dbReference>
<dbReference type="Gene3D" id="1.10.540.10">
    <property type="entry name" value="Acyl-CoA dehydrogenase/oxidase, N-terminal domain"/>
    <property type="match status" value="1"/>
</dbReference>
<accession>A0ABT9KKC2</accession>
<dbReference type="PIRSF" id="PIRSF016578">
    <property type="entry name" value="HsaA"/>
    <property type="match status" value="1"/>
</dbReference>
<keyword evidence="4" id="KW-1185">Reference proteome</keyword>
<dbReference type="InterPro" id="IPR046373">
    <property type="entry name" value="Acyl-CoA_Oxase/DH_mid-dom_sf"/>
</dbReference>
<dbReference type="InterPro" id="IPR036250">
    <property type="entry name" value="AcylCo_DH-like_C"/>
</dbReference>
<dbReference type="EMBL" id="JAURUE010000001">
    <property type="protein sequence ID" value="MDP9607926.1"/>
    <property type="molecule type" value="Genomic_DNA"/>
</dbReference>
<evidence type="ECO:0000256" key="1">
    <source>
        <dbReference type="ARBA" id="ARBA00023002"/>
    </source>
</evidence>
<proteinExistence type="predicted"/>
<dbReference type="Gene3D" id="2.40.110.10">
    <property type="entry name" value="Butyryl-CoA Dehydrogenase, subunit A, domain 2"/>
    <property type="match status" value="1"/>
</dbReference>
<dbReference type="InterPro" id="IPR037069">
    <property type="entry name" value="AcylCoA_DH/ox_N_sf"/>
</dbReference>
<name>A0ABT9KKC2_9ACTN</name>
<keyword evidence="1" id="KW-0560">Oxidoreductase</keyword>
<dbReference type="Gene3D" id="1.20.140.10">
    <property type="entry name" value="Butyryl-CoA Dehydrogenase, subunit A, domain 3"/>
    <property type="match status" value="1"/>
</dbReference>
<feature type="domain" description="Acyl-CoA dehydrogenase C-terminal" evidence="2">
    <location>
        <begin position="229"/>
        <end position="358"/>
    </location>
</feature>
<dbReference type="SUPFAM" id="SSF47203">
    <property type="entry name" value="Acyl-CoA dehydrogenase C-terminal domain-like"/>
    <property type="match status" value="1"/>
</dbReference>
<gene>
    <name evidence="3" type="ORF">JOF35_000203</name>
</gene>
<evidence type="ECO:0000313" key="3">
    <source>
        <dbReference type="EMBL" id="MDP9607926.1"/>
    </source>
</evidence>